<dbReference type="PROSITE" id="PS00065">
    <property type="entry name" value="D_2_HYDROXYACID_DH_1"/>
    <property type="match status" value="1"/>
</dbReference>
<feature type="domain" description="Enoyl reductase (ER)" evidence="6">
    <location>
        <begin position="9"/>
        <end position="331"/>
    </location>
</feature>
<dbReference type="Proteomes" id="UP001629113">
    <property type="component" value="Unassembled WGS sequence"/>
</dbReference>
<accession>A0ABR4PLU8</accession>
<evidence type="ECO:0000256" key="3">
    <source>
        <dbReference type="ARBA" id="ARBA00022833"/>
    </source>
</evidence>
<sequence>MVEFTVFKGSESGAIVKSSTTREIKPDEVLIKITHSGLCGTDEHYRNQDMGLGHEGAGVVEEIGSAVKELAKGDSVGWGYIHNSCKNCKQCATGHEMLCAQRELYGYHNRDQGSFGTYGVWKEDFVFKIPSSIPREYAAPLMCGGATVFSALNNHGAKATDRVGVIGVGGLGHLAIQFAAKMGCEVVVFSGSDNKKEEALALGASEFYATRGQDGKPADLKIGRGIDHLLVTASFNPDWTQFLGVLAPGCTIYPLTVSEGNFEIPQMAMIASELHIQGSMVAARQVHRNMLLFAAHHQIRPTIEQFPMSAEGITEAMQKLADGKMRYRGVVVNQ</sequence>
<reference evidence="7 8" key="1">
    <citation type="submission" date="2024-06" db="EMBL/GenBank/DDBJ databases">
        <title>Complete genome of Phlyctema vagabunda strain 19-DSS-EL-015.</title>
        <authorList>
            <person name="Fiorenzani C."/>
        </authorList>
    </citation>
    <scope>NUCLEOTIDE SEQUENCE [LARGE SCALE GENOMIC DNA]</scope>
    <source>
        <strain evidence="7 8">19-DSS-EL-015</strain>
    </source>
</reference>
<dbReference type="InterPro" id="IPR011032">
    <property type="entry name" value="GroES-like_sf"/>
</dbReference>
<dbReference type="SUPFAM" id="SSF51735">
    <property type="entry name" value="NAD(P)-binding Rossmann-fold domains"/>
    <property type="match status" value="1"/>
</dbReference>
<dbReference type="InterPro" id="IPR020843">
    <property type="entry name" value="ER"/>
</dbReference>
<dbReference type="InterPro" id="IPR029752">
    <property type="entry name" value="D-isomer_DH_CS1"/>
</dbReference>
<keyword evidence="8" id="KW-1185">Reference proteome</keyword>
<dbReference type="SUPFAM" id="SSF50129">
    <property type="entry name" value="GroES-like"/>
    <property type="match status" value="1"/>
</dbReference>
<keyword evidence="3 5" id="KW-0862">Zinc</keyword>
<evidence type="ECO:0000256" key="5">
    <source>
        <dbReference type="RuleBase" id="RU361277"/>
    </source>
</evidence>
<dbReference type="EMBL" id="JBFCZG010000003">
    <property type="protein sequence ID" value="KAL3424288.1"/>
    <property type="molecule type" value="Genomic_DNA"/>
</dbReference>
<dbReference type="CDD" id="cd05283">
    <property type="entry name" value="CAD1"/>
    <property type="match status" value="1"/>
</dbReference>
<dbReference type="Pfam" id="PF08240">
    <property type="entry name" value="ADH_N"/>
    <property type="match status" value="1"/>
</dbReference>
<evidence type="ECO:0000256" key="4">
    <source>
        <dbReference type="ARBA" id="ARBA00023002"/>
    </source>
</evidence>
<evidence type="ECO:0000256" key="1">
    <source>
        <dbReference type="ARBA" id="ARBA00001947"/>
    </source>
</evidence>
<dbReference type="InterPro" id="IPR013154">
    <property type="entry name" value="ADH-like_N"/>
</dbReference>
<dbReference type="Gene3D" id="3.40.50.720">
    <property type="entry name" value="NAD(P)-binding Rossmann-like Domain"/>
    <property type="match status" value="1"/>
</dbReference>
<dbReference type="SMART" id="SM00829">
    <property type="entry name" value="PKS_ER"/>
    <property type="match status" value="1"/>
</dbReference>
<evidence type="ECO:0000313" key="7">
    <source>
        <dbReference type="EMBL" id="KAL3424288.1"/>
    </source>
</evidence>
<dbReference type="InterPro" id="IPR047109">
    <property type="entry name" value="CAD-like"/>
</dbReference>
<gene>
    <name evidence="7" type="ORF">PVAG01_03569</name>
</gene>
<proteinExistence type="inferred from homology"/>
<dbReference type="PANTHER" id="PTHR42683">
    <property type="entry name" value="ALDEHYDE REDUCTASE"/>
    <property type="match status" value="1"/>
</dbReference>
<comment type="cofactor">
    <cofactor evidence="1 5">
        <name>Zn(2+)</name>
        <dbReference type="ChEBI" id="CHEBI:29105"/>
    </cofactor>
</comment>
<dbReference type="PROSITE" id="PS00059">
    <property type="entry name" value="ADH_ZINC"/>
    <property type="match status" value="1"/>
</dbReference>
<dbReference type="InterPro" id="IPR002328">
    <property type="entry name" value="ADH_Zn_CS"/>
</dbReference>
<organism evidence="7 8">
    <name type="scientific">Phlyctema vagabunda</name>
    <dbReference type="NCBI Taxonomy" id="108571"/>
    <lineage>
        <taxon>Eukaryota</taxon>
        <taxon>Fungi</taxon>
        <taxon>Dikarya</taxon>
        <taxon>Ascomycota</taxon>
        <taxon>Pezizomycotina</taxon>
        <taxon>Leotiomycetes</taxon>
        <taxon>Helotiales</taxon>
        <taxon>Dermateaceae</taxon>
        <taxon>Phlyctema</taxon>
    </lineage>
</organism>
<dbReference type="InterPro" id="IPR013149">
    <property type="entry name" value="ADH-like_C"/>
</dbReference>
<comment type="similarity">
    <text evidence="5">Belongs to the zinc-containing alcohol dehydrogenase family.</text>
</comment>
<dbReference type="Gene3D" id="3.90.180.10">
    <property type="entry name" value="Medium-chain alcohol dehydrogenases, catalytic domain"/>
    <property type="match status" value="1"/>
</dbReference>
<protein>
    <submittedName>
        <fullName evidence="7">Zinc-binding alcohol</fullName>
    </submittedName>
</protein>
<name>A0ABR4PLU8_9HELO</name>
<evidence type="ECO:0000259" key="6">
    <source>
        <dbReference type="SMART" id="SM00829"/>
    </source>
</evidence>
<evidence type="ECO:0000313" key="8">
    <source>
        <dbReference type="Proteomes" id="UP001629113"/>
    </source>
</evidence>
<dbReference type="Pfam" id="PF00107">
    <property type="entry name" value="ADH_zinc_N"/>
    <property type="match status" value="1"/>
</dbReference>
<keyword evidence="2 5" id="KW-0479">Metal-binding</keyword>
<dbReference type="InterPro" id="IPR036291">
    <property type="entry name" value="NAD(P)-bd_dom_sf"/>
</dbReference>
<comment type="caution">
    <text evidence="7">The sequence shown here is derived from an EMBL/GenBank/DDBJ whole genome shotgun (WGS) entry which is preliminary data.</text>
</comment>
<evidence type="ECO:0000256" key="2">
    <source>
        <dbReference type="ARBA" id="ARBA00022723"/>
    </source>
</evidence>
<keyword evidence="4" id="KW-0560">Oxidoreductase</keyword>